<organism evidence="1 2">
    <name type="scientific">Paraperlucidibaca wandonensis</name>
    <dbReference type="NCBI Taxonomy" id="1268273"/>
    <lineage>
        <taxon>Bacteria</taxon>
        <taxon>Pseudomonadati</taxon>
        <taxon>Pseudomonadota</taxon>
        <taxon>Gammaproteobacteria</taxon>
        <taxon>Moraxellales</taxon>
        <taxon>Moraxellaceae</taxon>
        <taxon>Paraperlucidibaca</taxon>
    </lineage>
</organism>
<dbReference type="Gene3D" id="3.10.20.30">
    <property type="match status" value="1"/>
</dbReference>
<accession>A0ABW3HCS9</accession>
<proteinExistence type="predicted"/>
<dbReference type="InterPro" id="IPR012675">
    <property type="entry name" value="Beta-grasp_dom_sf"/>
</dbReference>
<dbReference type="SUPFAM" id="SSF54285">
    <property type="entry name" value="MoaD/ThiS"/>
    <property type="match status" value="1"/>
</dbReference>
<comment type="caution">
    <text evidence="1">The sequence shown here is derived from an EMBL/GenBank/DDBJ whole genome shotgun (WGS) entry which is preliminary data.</text>
</comment>
<sequence>MIIELCLFARYREALGIERERIEVDVTSIADLRDALLGRGDNWAVLADPKLCCARNQTLCSLKSAIADGDEIAFFPQMTGG</sequence>
<dbReference type="Pfam" id="PF02597">
    <property type="entry name" value="ThiS"/>
    <property type="match status" value="1"/>
</dbReference>
<evidence type="ECO:0000313" key="1">
    <source>
        <dbReference type="EMBL" id="MFD0949066.1"/>
    </source>
</evidence>
<dbReference type="InterPro" id="IPR016155">
    <property type="entry name" value="Mopterin_synth/thiamin_S_b"/>
</dbReference>
<keyword evidence="2" id="KW-1185">Reference proteome</keyword>
<dbReference type="RefSeq" id="WP_379068290.1">
    <property type="nucleotide sequence ID" value="NZ_JBHTIT010000001.1"/>
</dbReference>
<reference evidence="2" key="1">
    <citation type="journal article" date="2019" name="Int. J. Syst. Evol. Microbiol.">
        <title>The Global Catalogue of Microorganisms (GCM) 10K type strain sequencing project: providing services to taxonomists for standard genome sequencing and annotation.</title>
        <authorList>
            <consortium name="The Broad Institute Genomics Platform"/>
            <consortium name="The Broad Institute Genome Sequencing Center for Infectious Disease"/>
            <person name="Wu L."/>
            <person name="Ma J."/>
        </authorList>
    </citation>
    <scope>NUCLEOTIDE SEQUENCE [LARGE SCALE GENOMIC DNA]</scope>
    <source>
        <strain evidence="2">CCUG 63419</strain>
    </source>
</reference>
<dbReference type="Proteomes" id="UP001597044">
    <property type="component" value="Unassembled WGS sequence"/>
</dbReference>
<name>A0ABW3HCS9_9GAMM</name>
<gene>
    <name evidence="1" type="ORF">ACFQ0F_01430</name>
</gene>
<dbReference type="InterPro" id="IPR003749">
    <property type="entry name" value="ThiS/MoaD-like"/>
</dbReference>
<evidence type="ECO:0000313" key="2">
    <source>
        <dbReference type="Proteomes" id="UP001597044"/>
    </source>
</evidence>
<protein>
    <submittedName>
        <fullName evidence="1">MoaD/ThiS family protein</fullName>
    </submittedName>
</protein>
<dbReference type="EMBL" id="JBHTIT010000001">
    <property type="protein sequence ID" value="MFD0949066.1"/>
    <property type="molecule type" value="Genomic_DNA"/>
</dbReference>
<dbReference type="CDD" id="cd00754">
    <property type="entry name" value="Ubl_MoaD"/>
    <property type="match status" value="1"/>
</dbReference>